<dbReference type="AlphaFoldDB" id="A0A9D4ZBF4"/>
<dbReference type="Gene3D" id="1.25.40.1040">
    <property type="match status" value="1"/>
</dbReference>
<organism evidence="1 2">
    <name type="scientific">Adiantum capillus-veneris</name>
    <name type="common">Maidenhair fern</name>
    <dbReference type="NCBI Taxonomy" id="13818"/>
    <lineage>
        <taxon>Eukaryota</taxon>
        <taxon>Viridiplantae</taxon>
        <taxon>Streptophyta</taxon>
        <taxon>Embryophyta</taxon>
        <taxon>Tracheophyta</taxon>
        <taxon>Polypodiopsida</taxon>
        <taxon>Polypodiidae</taxon>
        <taxon>Polypodiales</taxon>
        <taxon>Pteridineae</taxon>
        <taxon>Pteridaceae</taxon>
        <taxon>Vittarioideae</taxon>
        <taxon>Adiantum</taxon>
    </lineage>
</organism>
<dbReference type="EMBL" id="JABFUD020000017">
    <property type="protein sequence ID" value="KAI5067732.1"/>
    <property type="molecule type" value="Genomic_DNA"/>
</dbReference>
<keyword evidence="2" id="KW-1185">Reference proteome</keyword>
<protein>
    <submittedName>
        <fullName evidence="1">Uncharacterized protein</fullName>
    </submittedName>
</protein>
<sequence length="127" mass="14617">MLKFADSKAQPSELLDSFTITHHLNEDTSKASYILVDYEGTLKEDYLPDNERYKHSEMLLYKRSLLDEASGSGQGTRRAQKQFGNNCHYFFLCCWVYHRTATSWMPLGVVSLYVVSHIRGEAHPILP</sequence>
<evidence type="ECO:0000313" key="2">
    <source>
        <dbReference type="Proteomes" id="UP000886520"/>
    </source>
</evidence>
<reference evidence="1" key="1">
    <citation type="submission" date="2021-01" db="EMBL/GenBank/DDBJ databases">
        <title>Adiantum capillus-veneris genome.</title>
        <authorList>
            <person name="Fang Y."/>
            <person name="Liao Q."/>
        </authorList>
    </citation>
    <scope>NUCLEOTIDE SEQUENCE</scope>
    <source>
        <strain evidence="1">H3</strain>
        <tissue evidence="1">Leaf</tissue>
    </source>
</reference>
<accession>A0A9D4ZBF4</accession>
<name>A0A9D4ZBF4_ADICA</name>
<proteinExistence type="predicted"/>
<gene>
    <name evidence="1" type="ORF">GOP47_0018260</name>
</gene>
<evidence type="ECO:0000313" key="1">
    <source>
        <dbReference type="EMBL" id="KAI5067732.1"/>
    </source>
</evidence>
<dbReference type="OrthoDB" id="1932183at2759"/>
<dbReference type="Proteomes" id="UP000886520">
    <property type="component" value="Chromosome 17"/>
</dbReference>
<comment type="caution">
    <text evidence="1">The sequence shown here is derived from an EMBL/GenBank/DDBJ whole genome shotgun (WGS) entry which is preliminary data.</text>
</comment>